<keyword evidence="7" id="KW-1185">Reference proteome</keyword>
<evidence type="ECO:0000259" key="5">
    <source>
        <dbReference type="PROSITE" id="PS51462"/>
    </source>
</evidence>
<dbReference type="PROSITE" id="PS00893">
    <property type="entry name" value="NUDIX_BOX"/>
    <property type="match status" value="1"/>
</dbReference>
<dbReference type="InterPro" id="IPR022927">
    <property type="entry name" value="RppH"/>
</dbReference>
<dbReference type="InterPro" id="IPR020084">
    <property type="entry name" value="NUDIX_hydrolase_CS"/>
</dbReference>
<gene>
    <name evidence="6" type="primary">ialA</name>
    <name evidence="4" type="synonym">nudH</name>
    <name evidence="4" type="synonym">rppH</name>
    <name evidence="6" type="ORF">GCM10010990_00210</name>
</gene>
<comment type="caution">
    <text evidence="6">The sequence shown here is derived from an EMBL/GenBank/DDBJ whole genome shotgun (WGS) entry which is preliminary data.</text>
</comment>
<organism evidence="6 7">
    <name type="scientific">Croceicoccus mobilis</name>
    <dbReference type="NCBI Taxonomy" id="1703339"/>
    <lineage>
        <taxon>Bacteria</taxon>
        <taxon>Pseudomonadati</taxon>
        <taxon>Pseudomonadota</taxon>
        <taxon>Alphaproteobacteria</taxon>
        <taxon>Sphingomonadales</taxon>
        <taxon>Erythrobacteraceae</taxon>
        <taxon>Croceicoccus</taxon>
    </lineage>
</organism>
<dbReference type="CDD" id="cd03671">
    <property type="entry name" value="NUDIX_Ap4A_hydrolase_plant_like"/>
    <property type="match status" value="1"/>
</dbReference>
<accession>A0A916YPC6</accession>
<evidence type="ECO:0000256" key="4">
    <source>
        <dbReference type="HAMAP-Rule" id="MF_00298"/>
    </source>
</evidence>
<dbReference type="InterPro" id="IPR020476">
    <property type="entry name" value="Nudix_hydrolase"/>
</dbReference>
<feature type="domain" description="Nudix hydrolase" evidence="5">
    <location>
        <begin position="13"/>
        <end position="159"/>
    </location>
</feature>
<dbReference type="SUPFAM" id="SSF55811">
    <property type="entry name" value="Nudix"/>
    <property type="match status" value="1"/>
</dbReference>
<comment type="function">
    <text evidence="4">Accelerates the degradation of transcripts by removing pyrophosphate from the 5'-end of triphosphorylated RNA, leading to a more labile monophosphorylated state that can stimulate subsequent ribonuclease cleavage.</text>
</comment>
<dbReference type="AlphaFoldDB" id="A0A916YPC6"/>
<evidence type="ECO:0000256" key="1">
    <source>
        <dbReference type="ARBA" id="ARBA00001936"/>
    </source>
</evidence>
<comment type="cofactor">
    <cofactor evidence="4">
        <name>a divalent metal cation</name>
        <dbReference type="ChEBI" id="CHEBI:60240"/>
    </cofactor>
</comment>
<dbReference type="GO" id="GO:0016462">
    <property type="term" value="F:pyrophosphatase activity"/>
    <property type="evidence" value="ECO:0007669"/>
    <property type="project" value="UniProtKB-ARBA"/>
</dbReference>
<proteinExistence type="inferred from homology"/>
<reference evidence="6" key="1">
    <citation type="journal article" date="2014" name="Int. J. Syst. Evol. Microbiol.">
        <title>Complete genome sequence of Corynebacterium casei LMG S-19264T (=DSM 44701T), isolated from a smear-ripened cheese.</title>
        <authorList>
            <consortium name="US DOE Joint Genome Institute (JGI-PGF)"/>
            <person name="Walter F."/>
            <person name="Albersmeier A."/>
            <person name="Kalinowski J."/>
            <person name="Ruckert C."/>
        </authorList>
    </citation>
    <scope>NUCLEOTIDE SEQUENCE</scope>
    <source>
        <strain evidence="6">CGMCC 1.15360</strain>
    </source>
</reference>
<dbReference type="OrthoDB" id="9816040at2"/>
<evidence type="ECO:0000313" key="7">
    <source>
        <dbReference type="Proteomes" id="UP000612349"/>
    </source>
</evidence>
<feature type="short sequence motif" description="Nudix box" evidence="4">
    <location>
        <begin position="48"/>
        <end position="69"/>
    </location>
</feature>
<dbReference type="Gene3D" id="3.90.79.10">
    <property type="entry name" value="Nucleoside Triphosphate Pyrophosphohydrolase"/>
    <property type="match status" value="1"/>
</dbReference>
<keyword evidence="3 4" id="KW-0378">Hydrolase</keyword>
<dbReference type="PANTHER" id="PTHR43046">
    <property type="entry name" value="GDP-MANNOSE MANNOSYL HYDROLASE"/>
    <property type="match status" value="1"/>
</dbReference>
<evidence type="ECO:0000256" key="2">
    <source>
        <dbReference type="ARBA" id="ARBA00001946"/>
    </source>
</evidence>
<comment type="similarity">
    <text evidence="4">Belongs to the Nudix hydrolase family. RppH subfamily.</text>
</comment>
<dbReference type="RefSeq" id="WP_156521961.1">
    <property type="nucleotide sequence ID" value="NZ_BMIP01000001.1"/>
</dbReference>
<dbReference type="PRINTS" id="PR00502">
    <property type="entry name" value="NUDIXFAMILY"/>
</dbReference>
<dbReference type="HAMAP" id="MF_00298">
    <property type="entry name" value="Nudix_RppH"/>
    <property type="match status" value="1"/>
</dbReference>
<dbReference type="PROSITE" id="PS51462">
    <property type="entry name" value="NUDIX"/>
    <property type="match status" value="1"/>
</dbReference>
<dbReference type="PANTHER" id="PTHR43046:SF14">
    <property type="entry name" value="MUTT_NUDIX FAMILY PROTEIN"/>
    <property type="match status" value="1"/>
</dbReference>
<reference evidence="6" key="2">
    <citation type="submission" date="2020-09" db="EMBL/GenBank/DDBJ databases">
        <authorList>
            <person name="Sun Q."/>
            <person name="Zhou Y."/>
        </authorList>
    </citation>
    <scope>NUCLEOTIDE SEQUENCE</scope>
    <source>
        <strain evidence="6">CGMCC 1.15360</strain>
    </source>
</reference>
<evidence type="ECO:0000256" key="3">
    <source>
        <dbReference type="ARBA" id="ARBA00022801"/>
    </source>
</evidence>
<comment type="cofactor">
    <cofactor evidence="1">
        <name>Mn(2+)</name>
        <dbReference type="ChEBI" id="CHEBI:29035"/>
    </cofactor>
</comment>
<dbReference type="Pfam" id="PF00293">
    <property type="entry name" value="NUDIX"/>
    <property type="match status" value="1"/>
</dbReference>
<evidence type="ECO:0000313" key="6">
    <source>
        <dbReference type="EMBL" id="GGD55058.1"/>
    </source>
</evidence>
<dbReference type="NCBIfam" id="NF001938">
    <property type="entry name" value="PRK00714.1-5"/>
    <property type="match status" value="1"/>
</dbReference>
<dbReference type="EMBL" id="BMIP01000001">
    <property type="protein sequence ID" value="GGD55058.1"/>
    <property type="molecule type" value="Genomic_DNA"/>
</dbReference>
<dbReference type="InterPro" id="IPR015797">
    <property type="entry name" value="NUDIX_hydrolase-like_dom_sf"/>
</dbReference>
<comment type="cofactor">
    <cofactor evidence="2">
        <name>Mg(2+)</name>
        <dbReference type="ChEBI" id="CHEBI:18420"/>
    </cofactor>
</comment>
<dbReference type="Proteomes" id="UP000612349">
    <property type="component" value="Unassembled WGS sequence"/>
</dbReference>
<sequence length="165" mass="18957">MSSPSQPNRNPSDFRPCAGLMIVNTAGHVFVGKRIDTKEGDWWQMPQGGIDKGEDLHEAAFRELHEETGITREKVEIIATTQEELFYELPQELHGKLWGGKYIGQRQSWLLLRFSGEDADIDLAAHDPAEFNAFRWIEPDQLPELIIPFKRPVYEQVLAEFRPLI</sequence>
<dbReference type="InterPro" id="IPR000086">
    <property type="entry name" value="NUDIX_hydrolase_dom"/>
</dbReference>
<protein>
    <recommendedName>
        <fullName evidence="4">RNA pyrophosphohydrolase</fullName>
        <ecNumber evidence="4">3.6.1.-</ecNumber>
    </recommendedName>
    <alternativeName>
        <fullName evidence="4">(Di)nucleoside polyphosphate hydrolase</fullName>
    </alternativeName>
</protein>
<name>A0A916YPC6_9SPHN</name>
<dbReference type="EC" id="3.6.1.-" evidence="4"/>